<keyword evidence="1 2" id="KW-0732">Signal</keyword>
<dbReference type="EMBL" id="JBHLYW010000009">
    <property type="protein sequence ID" value="MFC0077715.1"/>
    <property type="molecule type" value="Genomic_DNA"/>
</dbReference>
<evidence type="ECO:0000256" key="2">
    <source>
        <dbReference type="SAM" id="SignalP"/>
    </source>
</evidence>
<protein>
    <submittedName>
        <fullName evidence="4">T9SS type A sorting domain-containing protein</fullName>
    </submittedName>
</protein>
<dbReference type="NCBIfam" id="TIGR04183">
    <property type="entry name" value="Por_Secre_tail"/>
    <property type="match status" value="1"/>
</dbReference>
<organism evidence="4 5">
    <name type="scientific">Flavobacterium procerum</name>
    <dbReference type="NCBI Taxonomy" id="1455569"/>
    <lineage>
        <taxon>Bacteria</taxon>
        <taxon>Pseudomonadati</taxon>
        <taxon>Bacteroidota</taxon>
        <taxon>Flavobacteriia</taxon>
        <taxon>Flavobacteriales</taxon>
        <taxon>Flavobacteriaceae</taxon>
        <taxon>Flavobacterium</taxon>
    </lineage>
</organism>
<sequence length="285" mass="31416">MKKTLLLFAFTMLTTLSSAQYTIWEDDFDDSDASDWTLLDKDGNGSNWIARKNIQFDMNTGAVVDGAIDILGTYNIDLSAGGAPLESFEDNLAISPALDISFYSGKINLILNAQPSIYDSNQNILIYGSTAADPATFTLLHTVTLERLTLDDAEFKNYTVDISQFAGKPEVYIALGTNTSTGFIGYEIDKISITAESLLGTDDNQLKASLCYLKQNPVQDYLELEIAEEYKNEETVLKIYNTSGVLIKESPYKPEGLVVSDLSQGVYFLSVNNNGLSKKIKIIKK</sequence>
<dbReference type="InterPro" id="IPR026444">
    <property type="entry name" value="Secre_tail"/>
</dbReference>
<dbReference type="Proteomes" id="UP001589734">
    <property type="component" value="Unassembled WGS sequence"/>
</dbReference>
<gene>
    <name evidence="4" type="ORF">ACFFLS_11740</name>
</gene>
<feature type="signal peptide" evidence="2">
    <location>
        <begin position="1"/>
        <end position="19"/>
    </location>
</feature>
<accession>A0ABV6BQL0</accession>
<evidence type="ECO:0000259" key="3">
    <source>
        <dbReference type="Pfam" id="PF18962"/>
    </source>
</evidence>
<name>A0ABV6BQL0_9FLAO</name>
<feature type="chain" id="PRO_5046476511" evidence="2">
    <location>
        <begin position="20"/>
        <end position="285"/>
    </location>
</feature>
<feature type="domain" description="Secretion system C-terminal sorting" evidence="3">
    <location>
        <begin position="216"/>
        <end position="282"/>
    </location>
</feature>
<dbReference type="RefSeq" id="WP_379686695.1">
    <property type="nucleotide sequence ID" value="NZ_JBHLYW010000009.1"/>
</dbReference>
<evidence type="ECO:0000313" key="4">
    <source>
        <dbReference type="EMBL" id="MFC0077715.1"/>
    </source>
</evidence>
<proteinExistence type="predicted"/>
<evidence type="ECO:0000256" key="1">
    <source>
        <dbReference type="ARBA" id="ARBA00022729"/>
    </source>
</evidence>
<reference evidence="4 5" key="1">
    <citation type="submission" date="2024-09" db="EMBL/GenBank/DDBJ databases">
        <authorList>
            <person name="Sun Q."/>
            <person name="Mori K."/>
        </authorList>
    </citation>
    <scope>NUCLEOTIDE SEQUENCE [LARGE SCALE GENOMIC DNA]</scope>
    <source>
        <strain evidence="4 5">CGMCC 1.12926</strain>
    </source>
</reference>
<comment type="caution">
    <text evidence="4">The sequence shown here is derived from an EMBL/GenBank/DDBJ whole genome shotgun (WGS) entry which is preliminary data.</text>
</comment>
<dbReference type="Gene3D" id="2.60.120.200">
    <property type="match status" value="1"/>
</dbReference>
<dbReference type="Pfam" id="PF18962">
    <property type="entry name" value="Por_Secre_tail"/>
    <property type="match status" value="1"/>
</dbReference>
<evidence type="ECO:0000313" key="5">
    <source>
        <dbReference type="Proteomes" id="UP001589734"/>
    </source>
</evidence>
<keyword evidence="5" id="KW-1185">Reference proteome</keyword>